<dbReference type="SUPFAM" id="SSF51126">
    <property type="entry name" value="Pectin lyase-like"/>
    <property type="match status" value="1"/>
</dbReference>
<dbReference type="PANTHER" id="PTHR43392:SF2">
    <property type="entry name" value="AAA-TYPE ATPASE FAMILY PROTEIN _ ANKYRIN REPEAT FAMILY PROTEIN"/>
    <property type="match status" value="1"/>
</dbReference>
<accession>A0A2A9FDV4</accession>
<protein>
    <submittedName>
        <fullName evidence="7">ATPase family protein associated with various cellular activities (AAA)</fullName>
    </submittedName>
</protein>
<feature type="domain" description="Right handed beta helix" evidence="6">
    <location>
        <begin position="122"/>
        <end position="228"/>
    </location>
</feature>
<comment type="similarity">
    <text evidence="1">Belongs to the CbxX/CfxQ family.</text>
</comment>
<evidence type="ECO:0000259" key="6">
    <source>
        <dbReference type="Pfam" id="PF13229"/>
    </source>
</evidence>
<gene>
    <name evidence="7" type="ORF">ATK36_4486</name>
</gene>
<keyword evidence="8" id="KW-1185">Reference proteome</keyword>
<dbReference type="InterPro" id="IPR050773">
    <property type="entry name" value="CbxX/CfxQ_RuBisCO_ESX"/>
</dbReference>
<proteinExistence type="inferred from homology"/>
<dbReference type="GO" id="GO:0016887">
    <property type="term" value="F:ATP hydrolysis activity"/>
    <property type="evidence" value="ECO:0007669"/>
    <property type="project" value="InterPro"/>
</dbReference>
<evidence type="ECO:0000313" key="7">
    <source>
        <dbReference type="EMBL" id="PFG49338.1"/>
    </source>
</evidence>
<dbReference type="PANTHER" id="PTHR43392">
    <property type="entry name" value="AAA-TYPE ATPASE FAMILY PROTEIN / ANKYRIN REPEAT FAMILY PROTEIN"/>
    <property type="match status" value="1"/>
</dbReference>
<evidence type="ECO:0000256" key="4">
    <source>
        <dbReference type="SAM" id="MobiDB-lite"/>
    </source>
</evidence>
<dbReference type="InterPro" id="IPR006626">
    <property type="entry name" value="PbH1"/>
</dbReference>
<dbReference type="InterPro" id="IPR027417">
    <property type="entry name" value="P-loop_NTPase"/>
</dbReference>
<dbReference type="SUPFAM" id="SSF52540">
    <property type="entry name" value="P-loop containing nucleoside triphosphate hydrolases"/>
    <property type="match status" value="1"/>
</dbReference>
<feature type="region of interest" description="Disordered" evidence="4">
    <location>
        <begin position="355"/>
        <end position="378"/>
    </location>
</feature>
<dbReference type="Gene3D" id="3.40.50.300">
    <property type="entry name" value="P-loop containing nucleotide triphosphate hydrolases"/>
    <property type="match status" value="1"/>
</dbReference>
<dbReference type="SMART" id="SM00710">
    <property type="entry name" value="PbH1"/>
    <property type="match status" value="3"/>
</dbReference>
<evidence type="ECO:0000259" key="5">
    <source>
        <dbReference type="Pfam" id="PF00004"/>
    </source>
</evidence>
<dbReference type="AlphaFoldDB" id="A0A2A9FDV4"/>
<keyword evidence="3" id="KW-0067">ATP-binding</keyword>
<evidence type="ECO:0000313" key="8">
    <source>
        <dbReference type="Proteomes" id="UP000243542"/>
    </source>
</evidence>
<evidence type="ECO:0000256" key="2">
    <source>
        <dbReference type="ARBA" id="ARBA00022741"/>
    </source>
</evidence>
<dbReference type="PRINTS" id="PR00819">
    <property type="entry name" value="CBXCFQXSUPER"/>
</dbReference>
<dbReference type="RefSeq" id="WP_098513262.1">
    <property type="nucleotide sequence ID" value="NZ_JBIAKZ010000021.1"/>
</dbReference>
<dbReference type="InterPro" id="IPR000641">
    <property type="entry name" value="CbxX/CfxQ"/>
</dbReference>
<dbReference type="InterPro" id="IPR003959">
    <property type="entry name" value="ATPase_AAA_core"/>
</dbReference>
<evidence type="ECO:0000256" key="3">
    <source>
        <dbReference type="ARBA" id="ARBA00022840"/>
    </source>
</evidence>
<dbReference type="InterPro" id="IPR039448">
    <property type="entry name" value="Beta_helix"/>
</dbReference>
<feature type="domain" description="ATPase AAA-type core" evidence="5">
    <location>
        <begin position="287"/>
        <end position="355"/>
    </location>
</feature>
<comment type="caution">
    <text evidence="7">The sequence shown here is derived from an EMBL/GenBank/DDBJ whole genome shotgun (WGS) entry which is preliminary data.</text>
</comment>
<evidence type="ECO:0000256" key="1">
    <source>
        <dbReference type="ARBA" id="ARBA00010378"/>
    </source>
</evidence>
<dbReference type="InterPro" id="IPR012334">
    <property type="entry name" value="Pectin_lyas_fold"/>
</dbReference>
<name>A0A2A9FDV4_9PSEU</name>
<dbReference type="CDD" id="cd00009">
    <property type="entry name" value="AAA"/>
    <property type="match status" value="1"/>
</dbReference>
<keyword evidence="2" id="KW-0547">Nucleotide-binding</keyword>
<sequence>MTDGRYEETFDLVGRSLTLRAAPGATVRLDCTGAAWTALHVRAGSLAPQGIEVDAAGTAVHAKDAELTLERCTLTAGGGPRSACGAATASPSAAARSAVPNRAWWWKALPAGWKTAKSVTSPGDGLVIGLGADPAVAGCTIAGCGYRGIYIYHYARPVIEGCDVSRTNGPGIAVAHRSVPTIRRTAVHDVTGAGISFGGDCTGLVEACRLENTEEPSIELAEGAAPSVIESASGIAAKGLDGLLTQLDGMVGLRGVKAEVRAVVDEIQVDEWRRNAGLAVGAVSHHLIFTGAPGTGKTTVARTYGSLLAELGVLTGGQFREVSRRDLVGQYIGHIAEKTSVVFEECLGGVLFIDEGTGTGSPPAEPDTRSAATRPTTL</sequence>
<dbReference type="Pfam" id="PF13229">
    <property type="entry name" value="Beta_helix"/>
    <property type="match status" value="1"/>
</dbReference>
<dbReference type="Proteomes" id="UP000243542">
    <property type="component" value="Unassembled WGS sequence"/>
</dbReference>
<dbReference type="EMBL" id="PDJK01000002">
    <property type="protein sequence ID" value="PFG49338.1"/>
    <property type="molecule type" value="Genomic_DNA"/>
</dbReference>
<organism evidence="7 8">
    <name type="scientific">Amycolatopsis sulphurea</name>
    <dbReference type="NCBI Taxonomy" id="76022"/>
    <lineage>
        <taxon>Bacteria</taxon>
        <taxon>Bacillati</taxon>
        <taxon>Actinomycetota</taxon>
        <taxon>Actinomycetes</taxon>
        <taxon>Pseudonocardiales</taxon>
        <taxon>Pseudonocardiaceae</taxon>
        <taxon>Amycolatopsis</taxon>
    </lineage>
</organism>
<dbReference type="GO" id="GO:0005524">
    <property type="term" value="F:ATP binding"/>
    <property type="evidence" value="ECO:0007669"/>
    <property type="project" value="UniProtKB-KW"/>
</dbReference>
<dbReference type="Pfam" id="PF00004">
    <property type="entry name" value="AAA"/>
    <property type="match status" value="1"/>
</dbReference>
<dbReference type="Gene3D" id="2.160.20.10">
    <property type="entry name" value="Single-stranded right-handed beta-helix, Pectin lyase-like"/>
    <property type="match status" value="1"/>
</dbReference>
<reference evidence="7 8" key="1">
    <citation type="submission" date="2017-10" db="EMBL/GenBank/DDBJ databases">
        <title>Sequencing the genomes of 1000 actinobacteria strains.</title>
        <authorList>
            <person name="Klenk H.-P."/>
        </authorList>
    </citation>
    <scope>NUCLEOTIDE SEQUENCE [LARGE SCALE GENOMIC DNA]</scope>
    <source>
        <strain evidence="7 8">DSM 46092</strain>
    </source>
</reference>
<dbReference type="InterPro" id="IPR011050">
    <property type="entry name" value="Pectin_lyase_fold/virulence"/>
</dbReference>